<organism evidence="2 3">
    <name type="scientific">Cupriavidus gilardii J11</name>
    <dbReference type="NCBI Taxonomy" id="936133"/>
    <lineage>
        <taxon>Bacteria</taxon>
        <taxon>Pseudomonadati</taxon>
        <taxon>Pseudomonadota</taxon>
        <taxon>Betaproteobacteria</taxon>
        <taxon>Burkholderiales</taxon>
        <taxon>Burkholderiaceae</taxon>
        <taxon>Cupriavidus</taxon>
    </lineage>
</organism>
<feature type="chain" id="PRO_5021959154" evidence="1">
    <location>
        <begin position="20"/>
        <end position="346"/>
    </location>
</feature>
<dbReference type="AlphaFoldDB" id="A0A562BVM7"/>
<dbReference type="Proteomes" id="UP000318141">
    <property type="component" value="Unassembled WGS sequence"/>
</dbReference>
<evidence type="ECO:0000256" key="1">
    <source>
        <dbReference type="SAM" id="SignalP"/>
    </source>
</evidence>
<protein>
    <submittedName>
        <fullName evidence="2">ABC-type nitrate/sulfonate/bicarbonate transport system substrate-binding protein</fullName>
    </submittedName>
</protein>
<evidence type="ECO:0000313" key="3">
    <source>
        <dbReference type="Proteomes" id="UP000318141"/>
    </source>
</evidence>
<feature type="signal peptide" evidence="1">
    <location>
        <begin position="1"/>
        <end position="19"/>
    </location>
</feature>
<dbReference type="PANTHER" id="PTHR30024:SF42">
    <property type="entry name" value="ALIPHATIC SULFONATES-BINDING PROTEIN-RELATED"/>
    <property type="match status" value="1"/>
</dbReference>
<dbReference type="OrthoDB" id="8627264at2"/>
<sequence>MQSVRPSLAVLKRAARALAAPIMAAAILVPAAGRAAEAEPVKLGYAKCAHCTPLSLTPQYATGVKLSTISFNTGNDVLTALLSKSIDVAQVTYLHYATALDKGFKVVAISGQINGGSQIVVADSLPVQPGDWDGLKKLVMQYKKDGKPFRVAASRGNAQDIHMRGAFLTHGIDINKDVQFVNIPNPSDHVQALRRGEVELITSVEPFATQIREVKAAKFFAFPYDQAAGKLTNLMVTRPDVIESNPQGVLETVRAIVKVDELMASNKPLFIDTVHKVTGLDKTIATGAVNNLEPDYKMYRSSAVAIAKMMHDLKYVNSDVSGAVQKNLDYSFLEKVTGKPKSQLGY</sequence>
<evidence type="ECO:0000313" key="2">
    <source>
        <dbReference type="EMBL" id="TWG89297.1"/>
    </source>
</evidence>
<keyword evidence="3" id="KW-1185">Reference proteome</keyword>
<accession>A0A562BVM7</accession>
<keyword evidence="1" id="KW-0732">Signal</keyword>
<dbReference type="Pfam" id="PF13379">
    <property type="entry name" value="NMT1_2"/>
    <property type="match status" value="1"/>
</dbReference>
<dbReference type="SUPFAM" id="SSF53850">
    <property type="entry name" value="Periplasmic binding protein-like II"/>
    <property type="match status" value="1"/>
</dbReference>
<gene>
    <name evidence="2" type="ORF">L602_000100001870</name>
</gene>
<dbReference type="Gene3D" id="3.40.190.10">
    <property type="entry name" value="Periplasmic binding protein-like II"/>
    <property type="match status" value="2"/>
</dbReference>
<comment type="caution">
    <text evidence="2">The sequence shown here is derived from an EMBL/GenBank/DDBJ whole genome shotgun (WGS) entry which is preliminary data.</text>
</comment>
<dbReference type="EMBL" id="VLJN01000001">
    <property type="protein sequence ID" value="TWG89297.1"/>
    <property type="molecule type" value="Genomic_DNA"/>
</dbReference>
<proteinExistence type="predicted"/>
<dbReference type="PANTHER" id="PTHR30024">
    <property type="entry name" value="ALIPHATIC SULFONATES-BINDING PROTEIN-RELATED"/>
    <property type="match status" value="1"/>
</dbReference>
<reference evidence="2 3" key="1">
    <citation type="submission" date="2019-07" db="EMBL/GenBank/DDBJ databases">
        <title>Genome sequencing of lignin-degrading bacterial isolates.</title>
        <authorList>
            <person name="Gladden J."/>
        </authorList>
    </citation>
    <scope>NUCLEOTIDE SEQUENCE [LARGE SCALE GENOMIC DNA]</scope>
    <source>
        <strain evidence="2 3">J11</strain>
    </source>
</reference>
<name>A0A562BVM7_9BURK</name>